<accession>L2GQN1</accession>
<sequence length="305" mass="35446">VSAAKEFLKTEDDHTIYIKPLIKALKTAKNRNIVACVFDIAALLNVREEFIRRKYLQKYFKRTTTRYSVLGYLNSFSIDFLDQSIKKRIEEDASFQSEEVYEYIKNRPVLARDLLFSSGPGLIPKQLNIIVNCKLFFNIQNYIQLLGHNTKLISFKAFEAFSIFFNEVSTNESILDTLDLRNAVRKRDGYPNEYCLNIGDNSVCISDATNFIVFGWCFLPEKAEILKVARSQDHNGRIAKLKSIANKYSTRNLPIESDIEEDHLVTYHPTTTYPFDSACSFFNHYTFDHLFAKQYKKDICDCYEI</sequence>
<dbReference type="GeneID" id="19880967"/>
<dbReference type="InParanoid" id="L2GQN1"/>
<dbReference type="Proteomes" id="UP000011082">
    <property type="component" value="Unassembled WGS sequence"/>
</dbReference>
<organism evidence="1 2">
    <name type="scientific">Vittaforma corneae (strain ATCC 50505)</name>
    <name type="common">Microsporidian parasite</name>
    <name type="synonym">Nosema corneum</name>
    <dbReference type="NCBI Taxonomy" id="993615"/>
    <lineage>
        <taxon>Eukaryota</taxon>
        <taxon>Fungi</taxon>
        <taxon>Fungi incertae sedis</taxon>
        <taxon>Microsporidia</taxon>
        <taxon>Nosematidae</taxon>
        <taxon>Vittaforma</taxon>
    </lineage>
</organism>
<dbReference type="EMBL" id="JH370130">
    <property type="protein sequence ID" value="ELA42934.1"/>
    <property type="molecule type" value="Genomic_DNA"/>
</dbReference>
<evidence type="ECO:0000313" key="2">
    <source>
        <dbReference type="Proteomes" id="UP000011082"/>
    </source>
</evidence>
<protein>
    <submittedName>
        <fullName evidence="1">Uncharacterized protein</fullName>
    </submittedName>
</protein>
<proteinExistence type="predicted"/>
<dbReference type="HOGENOM" id="CLU_913858_0_0_1"/>
<keyword evidence="2" id="KW-1185">Reference proteome</keyword>
<dbReference type="VEuPathDB" id="MicrosporidiaDB:VICG_00249"/>
<feature type="non-terminal residue" evidence="1">
    <location>
        <position position="1"/>
    </location>
</feature>
<dbReference type="AlphaFoldDB" id="L2GQN1"/>
<gene>
    <name evidence="1" type="ORF">VICG_00249</name>
</gene>
<dbReference type="RefSeq" id="XP_007603702.1">
    <property type="nucleotide sequence ID" value="XM_007603640.1"/>
</dbReference>
<name>L2GQN1_VITCO</name>
<evidence type="ECO:0000313" key="1">
    <source>
        <dbReference type="EMBL" id="ELA42934.1"/>
    </source>
</evidence>
<reference evidence="2" key="1">
    <citation type="submission" date="2011-05" db="EMBL/GenBank/DDBJ databases">
        <title>The genome sequence of Vittaforma corneae strain ATCC 50505.</title>
        <authorList>
            <consortium name="The Broad Institute Genome Sequencing Platform"/>
            <person name="Cuomo C."/>
            <person name="Didier E."/>
            <person name="Bowers L."/>
            <person name="Young S.K."/>
            <person name="Zeng Q."/>
            <person name="Gargeya S."/>
            <person name="Fitzgerald M."/>
            <person name="Haas B."/>
            <person name="Abouelleil A."/>
            <person name="Alvarado L."/>
            <person name="Arachchi H.M."/>
            <person name="Berlin A."/>
            <person name="Chapman S.B."/>
            <person name="Gearin G."/>
            <person name="Goldberg J."/>
            <person name="Griggs A."/>
            <person name="Gujja S."/>
            <person name="Hansen M."/>
            <person name="Heiman D."/>
            <person name="Howarth C."/>
            <person name="Larimer J."/>
            <person name="Lui A."/>
            <person name="MacDonald P.J.P."/>
            <person name="McCowen C."/>
            <person name="Montmayeur A."/>
            <person name="Murphy C."/>
            <person name="Neiman D."/>
            <person name="Pearson M."/>
            <person name="Priest M."/>
            <person name="Roberts A."/>
            <person name="Saif S."/>
            <person name="Shea T."/>
            <person name="Sisk P."/>
            <person name="Stolte C."/>
            <person name="Sykes S."/>
            <person name="Wortman J."/>
            <person name="Nusbaum C."/>
            <person name="Birren B."/>
        </authorList>
    </citation>
    <scope>NUCLEOTIDE SEQUENCE [LARGE SCALE GENOMIC DNA]</scope>
    <source>
        <strain evidence="2">ATCC 50505</strain>
    </source>
</reference>